<organism evidence="1 2">
    <name type="scientific">Diaporthe vaccinii</name>
    <dbReference type="NCBI Taxonomy" id="105482"/>
    <lineage>
        <taxon>Eukaryota</taxon>
        <taxon>Fungi</taxon>
        <taxon>Dikarya</taxon>
        <taxon>Ascomycota</taxon>
        <taxon>Pezizomycotina</taxon>
        <taxon>Sordariomycetes</taxon>
        <taxon>Sordariomycetidae</taxon>
        <taxon>Diaporthales</taxon>
        <taxon>Diaporthaceae</taxon>
        <taxon>Diaporthe</taxon>
        <taxon>Diaporthe eres species complex</taxon>
    </lineage>
</organism>
<dbReference type="Proteomes" id="UP001600888">
    <property type="component" value="Unassembled WGS sequence"/>
</dbReference>
<proteinExistence type="predicted"/>
<protein>
    <submittedName>
        <fullName evidence="1">Uncharacterized protein</fullName>
    </submittedName>
</protein>
<keyword evidence="2" id="KW-1185">Reference proteome</keyword>
<gene>
    <name evidence="1" type="ORF">FJTKL_11099</name>
</gene>
<sequence>MFDCVGRSPADCNQRRPINTQVNANSQVLQPWVPLSTSRSFRRRSRAMFCSSSCESAAGKYVETEPFN</sequence>
<reference evidence="1 2" key="1">
    <citation type="submission" date="2024-03" db="EMBL/GenBank/DDBJ databases">
        <title>A high-quality draft genome sequence of Diaporthe vaccinii, a causative agent of upright dieback and viscid rot disease in cranberry plants.</title>
        <authorList>
            <person name="Sarrasin M."/>
            <person name="Lang B.F."/>
            <person name="Burger G."/>
        </authorList>
    </citation>
    <scope>NUCLEOTIDE SEQUENCE [LARGE SCALE GENOMIC DNA]</scope>
    <source>
        <strain evidence="1 2">IS7</strain>
    </source>
</reference>
<dbReference type="EMBL" id="JBAWTH010000052">
    <property type="protein sequence ID" value="KAL2282015.1"/>
    <property type="molecule type" value="Genomic_DNA"/>
</dbReference>
<evidence type="ECO:0000313" key="2">
    <source>
        <dbReference type="Proteomes" id="UP001600888"/>
    </source>
</evidence>
<evidence type="ECO:0000313" key="1">
    <source>
        <dbReference type="EMBL" id="KAL2282015.1"/>
    </source>
</evidence>
<comment type="caution">
    <text evidence="1">The sequence shown here is derived from an EMBL/GenBank/DDBJ whole genome shotgun (WGS) entry which is preliminary data.</text>
</comment>
<name>A0ABR4EHY2_9PEZI</name>
<accession>A0ABR4EHY2</accession>